<name>A0ACC2FKI5_DALPE</name>
<reference evidence="1" key="1">
    <citation type="submission" date="2021-05" db="EMBL/GenBank/DDBJ databases">
        <authorList>
            <person name="Pan Q."/>
            <person name="Jouanno E."/>
            <person name="Zahm M."/>
            <person name="Klopp C."/>
            <person name="Cabau C."/>
            <person name="Louis A."/>
            <person name="Berthelot C."/>
            <person name="Parey E."/>
            <person name="Roest Crollius H."/>
            <person name="Montfort J."/>
            <person name="Robinson-Rechavi M."/>
            <person name="Bouchez O."/>
            <person name="Lampietro C."/>
            <person name="Lopez Roques C."/>
            <person name="Donnadieu C."/>
            <person name="Postlethwait J."/>
            <person name="Bobe J."/>
            <person name="Dillon D."/>
            <person name="Chandos A."/>
            <person name="von Hippel F."/>
            <person name="Guiguen Y."/>
        </authorList>
    </citation>
    <scope>NUCLEOTIDE SEQUENCE</scope>
    <source>
        <strain evidence="1">YG-Jan2019</strain>
    </source>
</reference>
<comment type="caution">
    <text evidence="1">The sequence shown here is derived from an EMBL/GenBank/DDBJ whole genome shotgun (WGS) entry which is preliminary data.</text>
</comment>
<organism evidence="1 2">
    <name type="scientific">Dallia pectoralis</name>
    <name type="common">Alaska blackfish</name>
    <dbReference type="NCBI Taxonomy" id="75939"/>
    <lineage>
        <taxon>Eukaryota</taxon>
        <taxon>Metazoa</taxon>
        <taxon>Chordata</taxon>
        <taxon>Craniata</taxon>
        <taxon>Vertebrata</taxon>
        <taxon>Euteleostomi</taxon>
        <taxon>Actinopterygii</taxon>
        <taxon>Neopterygii</taxon>
        <taxon>Teleostei</taxon>
        <taxon>Protacanthopterygii</taxon>
        <taxon>Esociformes</taxon>
        <taxon>Umbridae</taxon>
        <taxon>Dallia</taxon>
    </lineage>
</organism>
<evidence type="ECO:0000313" key="2">
    <source>
        <dbReference type="Proteomes" id="UP001157502"/>
    </source>
</evidence>
<sequence>MHTRLNGFCLRPAVPKMRLFIVFEDSGRTRNPSHRWTSGVQSFCEFHGKVQLHQETQRDTNESPVTSLVTYQNQLRDGGMSSNEWETALDQDARPENSALEEISDEEAVQLDLPATLPPVSITLRDYVDGSETLRNLVELGVELWKLERRPNVGTMLLKLDFQTDVAPRLMFLKQLGVEDSRLGYMISHNPFVLTESLDNLQARVEYLKSQKFSAETVASMVSRAPYLLNFSVKRIDNRLGFFQQQLGLSANKTRDVVARLPRLLCGSLEPIKENLKVCKLEMGFRENELQHIVTVIPKVLTANKRKLTQIFDYIHNTMNISHHLIVKFPQVLNAKYLRIKERHMFLQYLEMAQYDPAKPNYISLEKLVTLPDEAFCIENPTVPQNNMASRAPAATNRLLVGFRKWYYNAAGFNKIGLMRDDTIIEDTDVKEAVRRLPENVFNDRMFRLKRAIDLSMKQSILPKGQWTKYEEDVRYLEPYLKEVIRERKEVEEWSKK</sequence>
<protein>
    <submittedName>
        <fullName evidence="1">Uncharacterized protein</fullName>
    </submittedName>
</protein>
<dbReference type="Proteomes" id="UP001157502">
    <property type="component" value="Chromosome 26"/>
</dbReference>
<gene>
    <name evidence="1" type="ORF">DPEC_G00288460</name>
</gene>
<dbReference type="EMBL" id="CM055753">
    <property type="protein sequence ID" value="KAJ7991882.1"/>
    <property type="molecule type" value="Genomic_DNA"/>
</dbReference>
<proteinExistence type="predicted"/>
<evidence type="ECO:0000313" key="1">
    <source>
        <dbReference type="EMBL" id="KAJ7991882.1"/>
    </source>
</evidence>
<keyword evidence="2" id="KW-1185">Reference proteome</keyword>
<accession>A0ACC2FKI5</accession>